<proteinExistence type="predicted"/>
<dbReference type="EMBL" id="CP001056">
    <property type="protein sequence ID" value="ACD22659.1"/>
    <property type="molecule type" value="Genomic_DNA"/>
</dbReference>
<gene>
    <name evidence="1" type="ordered locus">CLL_A1943</name>
</gene>
<accession>B2TM19</accession>
<organism evidence="1">
    <name type="scientific">Clostridium botulinum (strain Eklund 17B / Type B)</name>
    <dbReference type="NCBI Taxonomy" id="935198"/>
    <lineage>
        <taxon>Bacteria</taxon>
        <taxon>Bacillati</taxon>
        <taxon>Bacillota</taxon>
        <taxon>Clostridia</taxon>
        <taxon>Eubacteriales</taxon>
        <taxon>Clostridiaceae</taxon>
        <taxon>Clostridium</taxon>
    </lineage>
</organism>
<dbReference type="HOGENOM" id="CLU_2877776_0_0_9"/>
<dbReference type="AlphaFoldDB" id="B2TM19"/>
<name>B2TM19_CLOBB</name>
<protein>
    <submittedName>
        <fullName evidence="1">Uncharacterized protein</fullName>
    </submittedName>
</protein>
<evidence type="ECO:0000313" key="1">
    <source>
        <dbReference type="EMBL" id="ACD22659.1"/>
    </source>
</evidence>
<reference evidence="1" key="2">
    <citation type="submission" date="2009-08" db="EMBL/GenBank/DDBJ databases">
        <authorList>
            <person name="Shrivastava S."/>
            <person name="Brinkac L.M."/>
            <person name="Dodson R.J."/>
            <person name="Harkins D.M."/>
            <person name="Durkin A.S."/>
            <person name="Sutton G."/>
        </authorList>
    </citation>
    <scope>NUCLEOTIDE SEQUENCE</scope>
    <source>
        <strain evidence="1">Eklund 17B</strain>
    </source>
</reference>
<accession>U4P648</accession>
<dbReference type="PATRIC" id="fig|935198.13.peg.1893"/>
<sequence length="63" mass="7136">MVSLKRFKEKSAVVSNIVEDVVHELSVKNPYLAEDLENNYGELCSMILASCETWDCVLSDIEK</sequence>
<dbReference type="KEGG" id="cbk:CLL_A1943"/>
<reference evidence="1" key="1">
    <citation type="submission" date="2009-06" db="EMBL/GenBank/DDBJ databases">
        <authorList>
            <consortium name="US DOE Joint Genome Institute (JGI-PGF)"/>
            <person name="Lucas S."/>
            <person name="Copeland A."/>
            <person name="Lapidus A."/>
            <person name="Glavina del Rio T."/>
            <person name="Dalin E."/>
            <person name="Tice H."/>
            <person name="Bruce D."/>
            <person name="Goodwin L."/>
            <person name="Pitluck S."/>
            <person name="Kyrpides N."/>
            <person name="Mavromatis K."/>
            <person name="Ivanova N."/>
            <person name="Saunders E."/>
            <person name="Brettin T."/>
            <person name="Detter J.C."/>
            <person name="Han C."/>
            <person name="Larimer F."/>
            <person name="Land M."/>
            <person name="Hauser L."/>
            <person name="Markowitz V."/>
            <person name="Cheng J.-F."/>
            <person name="Hugenholtz P."/>
            <person name="Woyke T."/>
            <person name="Wu D."/>
            <person name="Gronow S."/>
            <person name="Klenk H.-P."/>
            <person name="Eisen J.A."/>
        </authorList>
    </citation>
    <scope>NUCLEOTIDE SEQUENCE</scope>
    <source>
        <strain evidence="1">Eklund 17B</strain>
    </source>
</reference>